<sequence length="88" mass="10404">MMKRLRTKIIWSEYSLKRHNEIKSISRPCDMQKAYMKNNGNVKEIEIEEAILETFKYAPNQHGGINYKVPEQKKKEIVQEETNSDCLS</sequence>
<dbReference type="AlphaFoldDB" id="A0ABD3TWJ7"/>
<reference evidence="1 2" key="1">
    <citation type="submission" date="2024-11" db="EMBL/GenBank/DDBJ databases">
        <title>Chromosome-level genome assembly of the freshwater bivalve Anodonta woodiana.</title>
        <authorList>
            <person name="Chen X."/>
        </authorList>
    </citation>
    <scope>NUCLEOTIDE SEQUENCE [LARGE SCALE GENOMIC DNA]</scope>
    <source>
        <strain evidence="1">MN2024</strain>
        <tissue evidence="1">Gills</tissue>
    </source>
</reference>
<name>A0ABD3TWJ7_SINWO</name>
<keyword evidence="2" id="KW-1185">Reference proteome</keyword>
<accession>A0ABD3TWJ7</accession>
<comment type="caution">
    <text evidence="1">The sequence shown here is derived from an EMBL/GenBank/DDBJ whole genome shotgun (WGS) entry which is preliminary data.</text>
</comment>
<proteinExistence type="predicted"/>
<evidence type="ECO:0000313" key="1">
    <source>
        <dbReference type="EMBL" id="KAL3841491.1"/>
    </source>
</evidence>
<dbReference type="EMBL" id="JBJQND010000017">
    <property type="protein sequence ID" value="KAL3841491.1"/>
    <property type="molecule type" value="Genomic_DNA"/>
</dbReference>
<organism evidence="1 2">
    <name type="scientific">Sinanodonta woodiana</name>
    <name type="common">Chinese pond mussel</name>
    <name type="synonym">Anodonta woodiana</name>
    <dbReference type="NCBI Taxonomy" id="1069815"/>
    <lineage>
        <taxon>Eukaryota</taxon>
        <taxon>Metazoa</taxon>
        <taxon>Spiralia</taxon>
        <taxon>Lophotrochozoa</taxon>
        <taxon>Mollusca</taxon>
        <taxon>Bivalvia</taxon>
        <taxon>Autobranchia</taxon>
        <taxon>Heteroconchia</taxon>
        <taxon>Palaeoheterodonta</taxon>
        <taxon>Unionida</taxon>
        <taxon>Unionoidea</taxon>
        <taxon>Unionidae</taxon>
        <taxon>Unioninae</taxon>
        <taxon>Sinanodonta</taxon>
    </lineage>
</organism>
<dbReference type="Proteomes" id="UP001634394">
    <property type="component" value="Unassembled WGS sequence"/>
</dbReference>
<evidence type="ECO:0000313" key="2">
    <source>
        <dbReference type="Proteomes" id="UP001634394"/>
    </source>
</evidence>
<protein>
    <submittedName>
        <fullName evidence="1">Uncharacterized protein</fullName>
    </submittedName>
</protein>
<gene>
    <name evidence="1" type="ORF">ACJMK2_019629</name>
</gene>